<dbReference type="InterPro" id="IPR010979">
    <property type="entry name" value="Ribosomal_uS13-like_H2TH"/>
</dbReference>
<evidence type="ECO:0000256" key="6">
    <source>
        <dbReference type="ARBA" id="ARBA00023204"/>
    </source>
</evidence>
<evidence type="ECO:0000256" key="2">
    <source>
        <dbReference type="ARBA" id="ARBA00009409"/>
    </source>
</evidence>
<keyword evidence="13" id="KW-1185">Reference proteome</keyword>
<dbReference type="Pfam" id="PF06831">
    <property type="entry name" value="H2TH"/>
    <property type="match status" value="1"/>
</dbReference>
<feature type="region of interest" description="Disordered" evidence="10">
    <location>
        <begin position="343"/>
        <end position="409"/>
    </location>
</feature>
<name>A0A8H7Q5J1_MORIS</name>
<dbReference type="PANTHER" id="PTHR22993">
    <property type="entry name" value="FORMAMIDOPYRIMIDINE-DNA GLYCOSYLASE"/>
    <property type="match status" value="1"/>
</dbReference>
<protein>
    <recommendedName>
        <fullName evidence="11">Formamidopyrimidine-DNA glycosylase catalytic domain-containing protein</fullName>
    </recommendedName>
</protein>
<dbReference type="InterPro" id="IPR015886">
    <property type="entry name" value="H2TH_FPG"/>
</dbReference>
<keyword evidence="9" id="KW-0326">Glycosidase</keyword>
<evidence type="ECO:0000256" key="10">
    <source>
        <dbReference type="SAM" id="MobiDB-lite"/>
    </source>
</evidence>
<keyword evidence="8" id="KW-0511">Multifunctional enzyme</keyword>
<evidence type="ECO:0000256" key="3">
    <source>
        <dbReference type="ARBA" id="ARBA00022763"/>
    </source>
</evidence>
<keyword evidence="4" id="KW-0378">Hydrolase</keyword>
<evidence type="ECO:0000256" key="5">
    <source>
        <dbReference type="ARBA" id="ARBA00023125"/>
    </source>
</evidence>
<dbReference type="GO" id="GO:0006284">
    <property type="term" value="P:base-excision repair"/>
    <property type="evidence" value="ECO:0007669"/>
    <property type="project" value="InterPro"/>
</dbReference>
<organism evidence="12 13">
    <name type="scientific">Mortierella isabellina</name>
    <name type="common">Filamentous fungus</name>
    <name type="synonym">Umbelopsis isabellina</name>
    <dbReference type="NCBI Taxonomy" id="91625"/>
    <lineage>
        <taxon>Eukaryota</taxon>
        <taxon>Fungi</taxon>
        <taxon>Fungi incertae sedis</taxon>
        <taxon>Mucoromycota</taxon>
        <taxon>Mucoromycotina</taxon>
        <taxon>Umbelopsidomycetes</taxon>
        <taxon>Umbelopsidales</taxon>
        <taxon>Umbelopsidaceae</taxon>
        <taxon>Umbelopsis</taxon>
    </lineage>
</organism>
<dbReference type="PANTHER" id="PTHR22993:SF9">
    <property type="entry name" value="FORMAMIDOPYRIMIDINE-DNA GLYCOSYLASE"/>
    <property type="match status" value="1"/>
</dbReference>
<comment type="caution">
    <text evidence="12">The sequence shown here is derived from an EMBL/GenBank/DDBJ whole genome shotgun (WGS) entry which is preliminary data.</text>
</comment>
<evidence type="ECO:0000256" key="4">
    <source>
        <dbReference type="ARBA" id="ARBA00022801"/>
    </source>
</evidence>
<evidence type="ECO:0000313" key="13">
    <source>
        <dbReference type="Proteomes" id="UP000654370"/>
    </source>
</evidence>
<dbReference type="SUPFAM" id="SSF46946">
    <property type="entry name" value="S13-like H2TH domain"/>
    <property type="match status" value="1"/>
</dbReference>
<evidence type="ECO:0000256" key="1">
    <source>
        <dbReference type="ARBA" id="ARBA00001668"/>
    </source>
</evidence>
<feature type="compositionally biased region" description="Basic and acidic residues" evidence="10">
    <location>
        <begin position="361"/>
        <end position="381"/>
    </location>
</feature>
<proteinExistence type="inferred from homology"/>
<dbReference type="Gene3D" id="1.10.8.50">
    <property type="match status" value="1"/>
</dbReference>
<evidence type="ECO:0000256" key="7">
    <source>
        <dbReference type="ARBA" id="ARBA00023239"/>
    </source>
</evidence>
<gene>
    <name evidence="12" type="ORF">INT43_002800</name>
</gene>
<evidence type="ECO:0000256" key="9">
    <source>
        <dbReference type="ARBA" id="ARBA00023295"/>
    </source>
</evidence>
<dbReference type="Pfam" id="PF01149">
    <property type="entry name" value="Fapy_DNA_glyco"/>
    <property type="match status" value="1"/>
</dbReference>
<feature type="domain" description="Formamidopyrimidine-DNA glycosylase catalytic" evidence="11">
    <location>
        <begin position="2"/>
        <end position="143"/>
    </location>
</feature>
<dbReference type="AlphaFoldDB" id="A0A8H7Q5J1"/>
<comment type="similarity">
    <text evidence="2">Belongs to the FPG family.</text>
</comment>
<dbReference type="SMART" id="SM01232">
    <property type="entry name" value="H2TH"/>
    <property type="match status" value="1"/>
</dbReference>
<dbReference type="GO" id="GO:0008534">
    <property type="term" value="F:oxidized purine nucleobase lesion DNA N-glycosylase activity"/>
    <property type="evidence" value="ECO:0007669"/>
    <property type="project" value="UniProtKB-EC"/>
</dbReference>
<dbReference type="PROSITE" id="PS51068">
    <property type="entry name" value="FPG_CAT"/>
    <property type="match status" value="1"/>
</dbReference>
<keyword evidence="5" id="KW-0238">DNA-binding</keyword>
<dbReference type="GO" id="GO:0016829">
    <property type="term" value="F:lyase activity"/>
    <property type="evidence" value="ECO:0007669"/>
    <property type="project" value="UniProtKB-KW"/>
</dbReference>
<evidence type="ECO:0000256" key="8">
    <source>
        <dbReference type="ARBA" id="ARBA00023268"/>
    </source>
</evidence>
<dbReference type="SMART" id="SM00898">
    <property type="entry name" value="Fapy_DNA_glyco"/>
    <property type="match status" value="1"/>
</dbReference>
<dbReference type="OrthoDB" id="444592at2759"/>
<sequence>MPELTEVEHIRRLCHENLVGKTISAVQAKEDPIVFCDVEAEAVEKALMGKTIVGTKRWGKNYILYKGPHIVGHLGMTGWVYIETKHKNAVSDDEKEMACSCRLCDGGKGPSRFWPPKFKKLQLEFDTDDAHITFVYDDVRRLGRIRLVEGDPMKSLPLSKLGFDPLQNMPDIPTFTEMVKKRAVPIKALLLDQAFSAGVGNWVADEVLWNAKIHPAHYTNELSDEECERLHENILYVCRAAADADADWEKFPKHWLFMHRWSKGKGEVILPDGNKLSYETVGGRTSAFVAEVQKLPKKSRAITAKSKSKANIKAAKVEVVDEGETSVKHRKLTAVKSESSSVTLNKAENSKKEKKVQAVPKESKKGKLVNVKEELEVDSQKKKNSKRTTSTVTKEQSVKGKQKRTTKQDAIITSVTTDLPATNSRRSKRLLV</sequence>
<dbReference type="EMBL" id="JAEPQZ010000001">
    <property type="protein sequence ID" value="KAG2186362.1"/>
    <property type="molecule type" value="Genomic_DNA"/>
</dbReference>
<dbReference type="GO" id="GO:0003906">
    <property type="term" value="F:DNA-(apurinic or apyrimidinic site) endonuclease activity"/>
    <property type="evidence" value="ECO:0007669"/>
    <property type="project" value="InterPro"/>
</dbReference>
<evidence type="ECO:0000259" key="11">
    <source>
        <dbReference type="PROSITE" id="PS51068"/>
    </source>
</evidence>
<dbReference type="Proteomes" id="UP000654370">
    <property type="component" value="Unassembled WGS sequence"/>
</dbReference>
<dbReference type="SUPFAM" id="SSF81624">
    <property type="entry name" value="N-terminal domain of MutM-like DNA repair proteins"/>
    <property type="match status" value="1"/>
</dbReference>
<evidence type="ECO:0000313" key="12">
    <source>
        <dbReference type="EMBL" id="KAG2186362.1"/>
    </source>
</evidence>
<dbReference type="GO" id="GO:0008270">
    <property type="term" value="F:zinc ion binding"/>
    <property type="evidence" value="ECO:0007669"/>
    <property type="project" value="InterPro"/>
</dbReference>
<dbReference type="FunFam" id="1.10.8.50:FF:000009">
    <property type="entry name" value="Formamidopyrimidine-DNA glycosylase"/>
    <property type="match status" value="1"/>
</dbReference>
<dbReference type="InterPro" id="IPR012319">
    <property type="entry name" value="FPG_cat"/>
</dbReference>
<keyword evidence="3" id="KW-0227">DNA damage</keyword>
<dbReference type="GO" id="GO:0005634">
    <property type="term" value="C:nucleus"/>
    <property type="evidence" value="ECO:0007669"/>
    <property type="project" value="TreeGrafter"/>
</dbReference>
<comment type="catalytic activity">
    <reaction evidence="1">
        <text>Hydrolysis of DNA containing ring-opened 7-methylguanine residues, releasing 2,6-diamino-4-hydroxy-5-(N-methyl)formamidopyrimidine.</text>
        <dbReference type="EC" id="3.2.2.23"/>
    </reaction>
</comment>
<dbReference type="Gene3D" id="3.20.190.10">
    <property type="entry name" value="MutM-like, N-terminal"/>
    <property type="match status" value="1"/>
</dbReference>
<dbReference type="GO" id="GO:0003684">
    <property type="term" value="F:damaged DNA binding"/>
    <property type="evidence" value="ECO:0007669"/>
    <property type="project" value="InterPro"/>
</dbReference>
<accession>A0A8H7Q5J1</accession>
<dbReference type="InterPro" id="IPR035937">
    <property type="entry name" value="FPG_N"/>
</dbReference>
<keyword evidence="7" id="KW-0456">Lyase</keyword>
<keyword evidence="6" id="KW-0234">DNA repair</keyword>
<reference evidence="12" key="1">
    <citation type="submission" date="2020-12" db="EMBL/GenBank/DDBJ databases">
        <title>Metabolic potential, ecology and presence of endohyphal bacteria is reflected in genomic diversity of Mucoromycotina.</title>
        <authorList>
            <person name="Muszewska A."/>
            <person name="Okrasinska A."/>
            <person name="Steczkiewicz K."/>
            <person name="Drgas O."/>
            <person name="Orlowska M."/>
            <person name="Perlinska-Lenart U."/>
            <person name="Aleksandrzak-Piekarczyk T."/>
            <person name="Szatraj K."/>
            <person name="Zielenkiewicz U."/>
            <person name="Pilsyk S."/>
            <person name="Malc E."/>
            <person name="Mieczkowski P."/>
            <person name="Kruszewska J.S."/>
            <person name="Biernat P."/>
            <person name="Pawlowska J."/>
        </authorList>
    </citation>
    <scope>NUCLEOTIDE SEQUENCE</scope>
    <source>
        <strain evidence="12">WA0000067209</strain>
    </source>
</reference>